<evidence type="ECO:0000256" key="6">
    <source>
        <dbReference type="SAM" id="MobiDB-lite"/>
    </source>
</evidence>
<evidence type="ECO:0000256" key="3">
    <source>
        <dbReference type="ARBA" id="ARBA00022741"/>
    </source>
</evidence>
<name>A0A0D6ETH5_SPOSA</name>
<gene>
    <name evidence="9" type="primary">SPOSA6832_04764</name>
</gene>
<evidence type="ECO:0000256" key="2">
    <source>
        <dbReference type="ARBA" id="ARBA00022679"/>
    </source>
</evidence>
<dbReference type="PRINTS" id="PR00959">
    <property type="entry name" value="MEVGALKINASE"/>
</dbReference>
<dbReference type="Gene3D" id="1.20.1440.340">
    <property type="match status" value="1"/>
</dbReference>
<dbReference type="InterPro" id="IPR019539">
    <property type="entry name" value="GalKase_N"/>
</dbReference>
<dbReference type="Proteomes" id="UP000243876">
    <property type="component" value="Unassembled WGS sequence"/>
</dbReference>
<proteinExistence type="inferred from homology"/>
<organism evidence="9 10">
    <name type="scientific">Sporidiobolus salmonicolor</name>
    <name type="common">Yeast-like fungus</name>
    <name type="synonym">Sporobolomyces salmonicolor</name>
    <dbReference type="NCBI Taxonomy" id="5005"/>
    <lineage>
        <taxon>Eukaryota</taxon>
        <taxon>Fungi</taxon>
        <taxon>Dikarya</taxon>
        <taxon>Basidiomycota</taxon>
        <taxon>Pucciniomycotina</taxon>
        <taxon>Microbotryomycetes</taxon>
        <taxon>Sporidiobolales</taxon>
        <taxon>Sporidiobolaceae</taxon>
        <taxon>Sporobolomyces</taxon>
    </lineage>
</organism>
<dbReference type="GO" id="GO:0004335">
    <property type="term" value="F:galactokinase activity"/>
    <property type="evidence" value="ECO:0007669"/>
    <property type="project" value="TreeGrafter"/>
</dbReference>
<evidence type="ECO:0000259" key="8">
    <source>
        <dbReference type="Pfam" id="PF10509"/>
    </source>
</evidence>
<dbReference type="InterPro" id="IPR019741">
    <property type="entry name" value="Galactokinase_CS"/>
</dbReference>
<keyword evidence="5" id="KW-0067">ATP-binding</keyword>
<reference evidence="10" key="1">
    <citation type="submission" date="2015-02" db="EMBL/GenBank/DDBJ databases">
        <authorList>
            <person name="Gon?alves P."/>
        </authorList>
    </citation>
    <scope>NUCLEOTIDE SEQUENCE [LARGE SCALE GENOMIC DNA]</scope>
</reference>
<dbReference type="PANTHER" id="PTHR10457:SF7">
    <property type="entry name" value="GALACTOKINASE-RELATED"/>
    <property type="match status" value="1"/>
</dbReference>
<dbReference type="AlphaFoldDB" id="A0A0D6ETH5"/>
<dbReference type="EMBL" id="CENE01000039">
    <property type="protein sequence ID" value="CEQ42885.1"/>
    <property type="molecule type" value="Genomic_DNA"/>
</dbReference>
<dbReference type="InterPro" id="IPR036554">
    <property type="entry name" value="GHMP_kinase_C_sf"/>
</dbReference>
<evidence type="ECO:0000259" key="7">
    <source>
        <dbReference type="Pfam" id="PF00288"/>
    </source>
</evidence>
<evidence type="ECO:0000256" key="1">
    <source>
        <dbReference type="ARBA" id="ARBA00006566"/>
    </source>
</evidence>
<dbReference type="GO" id="GO:0006012">
    <property type="term" value="P:galactose metabolic process"/>
    <property type="evidence" value="ECO:0007669"/>
    <property type="project" value="TreeGrafter"/>
</dbReference>
<dbReference type="SUPFAM" id="SSF54211">
    <property type="entry name" value="Ribosomal protein S5 domain 2-like"/>
    <property type="match status" value="1"/>
</dbReference>
<dbReference type="Pfam" id="PF10509">
    <property type="entry name" value="GalKase_gal_bdg"/>
    <property type="match status" value="1"/>
</dbReference>
<dbReference type="SUPFAM" id="SSF55060">
    <property type="entry name" value="GHMP Kinase, C-terminal domain"/>
    <property type="match status" value="1"/>
</dbReference>
<keyword evidence="4" id="KW-0418">Kinase</keyword>
<sequence>MPSQPLPHASALSDIYTPEALLNEGARWNALFEAFKNEYGVPVQKVSRAPGRVNIIGEHIDYCGFSVLPAAVEKDVLIAFSTADSSSADLPSPSAPNKTVFVLRNVESKYSPASFEINLAGAGDDLELPAEHHWSSYFIAGTKGILAHLAKNKPKWLPQMPERVLVLVHGTVPEGSGLSSSSAMTTASAIAVLEIVGRREGGDMVCRRDVTNVAIESERLVGVNSGGMDQSASVFSRSKHLLHIEFIPQLEARAIPLPTTEPPFSFVIANTLVTSNKKVTAKYHYNLRVSRRPDRVSFSVRIALVPAGAEPEVATVGTLTHAYSRPHFQVVECRLGALLLSKHLNLPFKPTSRPFPSYKMILSAYFNTPPPPPGPAPKGRHPPTHLPPTLPTVPALPSSRLPPNQETKSHELKIFMGLVLQALGGPGLEEGMTWEEVAERLEIPAEELKSNVADREVEPKDGKFKIWLRARHVFSEALRVYEFKKLLEDTAATASRVPTPTGEDSLVLETTAQPPADCTDYDGADLKQCPSDPYTTSSLAVPEGSKVVQSDEIFDKLGGLMDESMVSCRNDFDCSCPELDELVAIAKKAGAKGSRVTGPFFSFPSLEGERQTDALRAGWGGATVSLVLEPDLERFIAALRSEYYAKRFPNLTGKELADACFATKPEAGACLFENEEAKTEG</sequence>
<keyword evidence="10" id="KW-1185">Reference proteome</keyword>
<dbReference type="OrthoDB" id="187738at2759"/>
<feature type="domain" description="GHMP kinase N-terminal" evidence="7">
    <location>
        <begin position="163"/>
        <end position="236"/>
    </location>
</feature>
<dbReference type="GO" id="GO:0005829">
    <property type="term" value="C:cytosol"/>
    <property type="evidence" value="ECO:0007669"/>
    <property type="project" value="TreeGrafter"/>
</dbReference>
<comment type="similarity">
    <text evidence="1">Belongs to the GHMP kinase family. GalK subfamily.</text>
</comment>
<dbReference type="InterPro" id="IPR006203">
    <property type="entry name" value="GHMP_knse_ATP-bd_CS"/>
</dbReference>
<protein>
    <submittedName>
        <fullName evidence="9">SPOSA6832_04764-mRNA-1:cds</fullName>
    </submittedName>
</protein>
<dbReference type="InterPro" id="IPR020568">
    <property type="entry name" value="Ribosomal_Su5_D2-typ_SF"/>
</dbReference>
<keyword evidence="2" id="KW-0808">Transferase</keyword>
<dbReference type="PROSITE" id="PS00627">
    <property type="entry name" value="GHMP_KINASES_ATP"/>
    <property type="match status" value="1"/>
</dbReference>
<dbReference type="GO" id="GO:0005524">
    <property type="term" value="F:ATP binding"/>
    <property type="evidence" value="ECO:0007669"/>
    <property type="project" value="UniProtKB-KW"/>
</dbReference>
<dbReference type="Gene3D" id="3.30.70.3170">
    <property type="match status" value="1"/>
</dbReference>
<evidence type="ECO:0000313" key="9">
    <source>
        <dbReference type="EMBL" id="CEQ42885.1"/>
    </source>
</evidence>
<dbReference type="PROSITE" id="PS00106">
    <property type="entry name" value="GALACTOKINASE"/>
    <property type="match status" value="1"/>
</dbReference>
<dbReference type="PANTHER" id="PTHR10457">
    <property type="entry name" value="MEVALONATE KINASE/GALACTOKINASE"/>
    <property type="match status" value="1"/>
</dbReference>
<accession>A0A0D6ETH5</accession>
<dbReference type="Gene3D" id="3.30.230.10">
    <property type="match status" value="1"/>
</dbReference>
<feature type="domain" description="Galactokinase N-terminal" evidence="8">
    <location>
        <begin position="33"/>
        <end position="81"/>
    </location>
</feature>
<keyword evidence="3" id="KW-0547">Nucleotide-binding</keyword>
<dbReference type="InterPro" id="IPR014721">
    <property type="entry name" value="Ribsml_uS5_D2-typ_fold_subgr"/>
</dbReference>
<evidence type="ECO:0000256" key="4">
    <source>
        <dbReference type="ARBA" id="ARBA00022777"/>
    </source>
</evidence>
<feature type="region of interest" description="Disordered" evidence="6">
    <location>
        <begin position="369"/>
        <end position="392"/>
    </location>
</feature>
<dbReference type="InterPro" id="IPR006204">
    <property type="entry name" value="GHMP_kinase_N_dom"/>
</dbReference>
<evidence type="ECO:0000313" key="10">
    <source>
        <dbReference type="Proteomes" id="UP000243876"/>
    </source>
</evidence>
<evidence type="ECO:0000256" key="5">
    <source>
        <dbReference type="ARBA" id="ARBA00022840"/>
    </source>
</evidence>
<dbReference type="Pfam" id="PF00288">
    <property type="entry name" value="GHMP_kinases_N"/>
    <property type="match status" value="1"/>
</dbReference>
<dbReference type="Gene3D" id="3.30.70.890">
    <property type="entry name" value="GHMP kinase, C-terminal domain"/>
    <property type="match status" value="1"/>
</dbReference>